<reference evidence="2 3" key="1">
    <citation type="submission" date="2024-10" db="EMBL/GenBank/DDBJ databases">
        <title>The Natural Products Discovery Center: Release of the First 8490 Sequenced Strains for Exploring Actinobacteria Biosynthetic Diversity.</title>
        <authorList>
            <person name="Kalkreuter E."/>
            <person name="Kautsar S.A."/>
            <person name="Yang D."/>
            <person name="Bader C.D."/>
            <person name="Teijaro C.N."/>
            <person name="Fluegel L."/>
            <person name="Davis C.M."/>
            <person name="Simpson J.R."/>
            <person name="Lauterbach L."/>
            <person name="Steele A.D."/>
            <person name="Gui C."/>
            <person name="Meng S."/>
            <person name="Li G."/>
            <person name="Viehrig K."/>
            <person name="Ye F."/>
            <person name="Su P."/>
            <person name="Kiefer A.F."/>
            <person name="Nichols A."/>
            <person name="Cepeda A.J."/>
            <person name="Yan W."/>
            <person name="Fan B."/>
            <person name="Jiang Y."/>
            <person name="Adhikari A."/>
            <person name="Zheng C.-J."/>
            <person name="Schuster L."/>
            <person name="Cowan T.M."/>
            <person name="Smanski M.J."/>
            <person name="Chevrette M.G."/>
            <person name="De Carvalho L.P.S."/>
            <person name="Shen B."/>
        </authorList>
    </citation>
    <scope>NUCLEOTIDE SEQUENCE [LARGE SCALE GENOMIC DNA]</scope>
    <source>
        <strain evidence="2 3">NPDC053399</strain>
    </source>
</reference>
<protein>
    <recommendedName>
        <fullName evidence="1">ESAT-6-like protein</fullName>
    </recommendedName>
</protein>
<dbReference type="InterPro" id="IPR010310">
    <property type="entry name" value="T7SS_ESAT-6-like"/>
</dbReference>
<dbReference type="EMBL" id="JBITYG010000001">
    <property type="protein sequence ID" value="MFI9099962.1"/>
    <property type="molecule type" value="Genomic_DNA"/>
</dbReference>
<dbReference type="Gene3D" id="1.10.287.1060">
    <property type="entry name" value="ESAT-6-like"/>
    <property type="match status" value="1"/>
</dbReference>
<dbReference type="Proteomes" id="UP001614394">
    <property type="component" value="Unassembled WGS sequence"/>
</dbReference>
<evidence type="ECO:0000313" key="3">
    <source>
        <dbReference type="Proteomes" id="UP001614394"/>
    </source>
</evidence>
<dbReference type="Pfam" id="PF06013">
    <property type="entry name" value="WXG100"/>
    <property type="match status" value="1"/>
</dbReference>
<accession>A0ABW8C2A3</accession>
<dbReference type="SUPFAM" id="SSF140453">
    <property type="entry name" value="EsxAB dimer-like"/>
    <property type="match status" value="1"/>
</dbReference>
<evidence type="ECO:0000256" key="1">
    <source>
        <dbReference type="RuleBase" id="RU362001"/>
    </source>
</evidence>
<evidence type="ECO:0000313" key="2">
    <source>
        <dbReference type="EMBL" id="MFI9099962.1"/>
    </source>
</evidence>
<dbReference type="NCBIfam" id="TIGR03930">
    <property type="entry name" value="WXG100_ESAT6"/>
    <property type="match status" value="1"/>
</dbReference>
<comment type="caution">
    <text evidence="2">The sequence shown here is derived from an EMBL/GenBank/DDBJ whole genome shotgun (WGS) entry which is preliminary data.</text>
</comment>
<keyword evidence="3" id="KW-1185">Reference proteome</keyword>
<dbReference type="InterPro" id="IPR036689">
    <property type="entry name" value="ESAT-6-like_sf"/>
</dbReference>
<dbReference type="RefSeq" id="WP_306664930.1">
    <property type="nucleotide sequence ID" value="NZ_JAAIKO010000001.1"/>
</dbReference>
<comment type="similarity">
    <text evidence="1">Belongs to the WXG100 family.</text>
</comment>
<gene>
    <name evidence="2" type="ORF">ACIGXA_05525</name>
</gene>
<sequence>MEGISSMSNVNVTYQDMRDAASKLKTGQAEITEKLNTLHKFVQGLVNGGYVTDRSSKQFDQSYTEFNTGATKTIEGLEGMGKFLESAAQAFQSADEELAKGLGH</sequence>
<organism evidence="2 3">
    <name type="scientific">Streptomyces fildesensis</name>
    <dbReference type="NCBI Taxonomy" id="375757"/>
    <lineage>
        <taxon>Bacteria</taxon>
        <taxon>Bacillati</taxon>
        <taxon>Actinomycetota</taxon>
        <taxon>Actinomycetes</taxon>
        <taxon>Kitasatosporales</taxon>
        <taxon>Streptomycetaceae</taxon>
        <taxon>Streptomyces</taxon>
    </lineage>
</organism>
<proteinExistence type="inferred from homology"/>
<name>A0ABW8C2A3_9ACTN</name>